<gene>
    <name evidence="1" type="ORF">EDC29_11649</name>
</gene>
<proteinExistence type="predicted"/>
<dbReference type="Proteomes" id="UP000295247">
    <property type="component" value="Unassembled WGS sequence"/>
</dbReference>
<dbReference type="EMBL" id="SMDC01000016">
    <property type="protein sequence ID" value="TCW33209.1"/>
    <property type="molecule type" value="Genomic_DNA"/>
</dbReference>
<organism evidence="1 2">
    <name type="scientific">Marichromatium gracile</name>
    <name type="common">Chromatium gracile</name>
    <dbReference type="NCBI Taxonomy" id="1048"/>
    <lineage>
        <taxon>Bacteria</taxon>
        <taxon>Pseudomonadati</taxon>
        <taxon>Pseudomonadota</taxon>
        <taxon>Gammaproteobacteria</taxon>
        <taxon>Chromatiales</taxon>
        <taxon>Chromatiaceae</taxon>
        <taxon>Marichromatium</taxon>
    </lineage>
</organism>
<accession>A0A4R4A4T5</accession>
<name>A0A4R4A4T5_MARGR</name>
<sequence>MISARAPVDTDAMQRIGGQLGTNPAGLFQDADGRRYYVKTLESPMHARNEMLAARLYALTGAPTLTYVRTTRTDQVATEWVELDKRCVAHLSERERRQAQRWFGVHAWTANWDAAGFDGDNQGVVDDRVLTLDLGGALSFRAHGDPKGKAFGTRVDELDVLRDDAGNPHAVRLFGDMRAEAIAAAIAVVTRLPDARIRAVIDEGGGSQKLADKLIARKADMAARLDAMASFREARQTPTA</sequence>
<evidence type="ECO:0000313" key="1">
    <source>
        <dbReference type="EMBL" id="TCW33209.1"/>
    </source>
</evidence>
<reference evidence="1 2" key="1">
    <citation type="submission" date="2019-03" db="EMBL/GenBank/DDBJ databases">
        <title>Genomic Encyclopedia of Type Strains, Phase IV (KMG-IV): sequencing the most valuable type-strain genomes for metagenomic binning, comparative biology and taxonomic classification.</title>
        <authorList>
            <person name="Goeker M."/>
        </authorList>
    </citation>
    <scope>NUCLEOTIDE SEQUENCE [LARGE SCALE GENOMIC DNA]</scope>
    <source>
        <strain evidence="1 2">DSM 203</strain>
    </source>
</reference>
<protein>
    <submittedName>
        <fullName evidence="1">Uncharacterized protein</fullName>
    </submittedName>
</protein>
<dbReference type="RefSeq" id="WP_123142683.1">
    <property type="nucleotide sequence ID" value="NZ_NRRH01000064.1"/>
</dbReference>
<comment type="caution">
    <text evidence="1">The sequence shown here is derived from an EMBL/GenBank/DDBJ whole genome shotgun (WGS) entry which is preliminary data.</text>
</comment>
<dbReference type="AlphaFoldDB" id="A0A4R4A4T5"/>
<evidence type="ECO:0000313" key="2">
    <source>
        <dbReference type="Proteomes" id="UP000295247"/>
    </source>
</evidence>